<organism evidence="2 3">
    <name type="scientific">Microbulbifer pacificus</name>
    <dbReference type="NCBI Taxonomy" id="407164"/>
    <lineage>
        <taxon>Bacteria</taxon>
        <taxon>Pseudomonadati</taxon>
        <taxon>Pseudomonadota</taxon>
        <taxon>Gammaproteobacteria</taxon>
        <taxon>Cellvibrionales</taxon>
        <taxon>Microbulbiferaceae</taxon>
        <taxon>Microbulbifer</taxon>
    </lineage>
</organism>
<keyword evidence="1" id="KW-0812">Transmembrane</keyword>
<dbReference type="AlphaFoldDB" id="A0AAU0N4D0"/>
<accession>A0AAU0N4D0</accession>
<gene>
    <name evidence="2" type="ORF">R5R33_07140</name>
</gene>
<name>A0AAU0N4D0_9GAMM</name>
<proteinExistence type="predicted"/>
<feature type="transmembrane region" description="Helical" evidence="1">
    <location>
        <begin position="12"/>
        <end position="34"/>
    </location>
</feature>
<reference evidence="2 3" key="1">
    <citation type="submission" date="2023-10" db="EMBL/GenBank/DDBJ databases">
        <title>Description of Microbulbifer bruguierae sp. nov., isolated from the sediments of mangrove plant Bruguiera sexangula and comparative genomic analyses of the genus Microbulbifer.</title>
        <authorList>
            <person name="Long M."/>
        </authorList>
    </citation>
    <scope>NUCLEOTIDE SEQUENCE [LARGE SCALE GENOMIC DNA]</scope>
    <source>
        <strain evidence="2 3">SPO729</strain>
    </source>
</reference>
<protein>
    <recommendedName>
        <fullName evidence="4">PepSY domain-containing protein</fullName>
    </recommendedName>
</protein>
<evidence type="ECO:0008006" key="4">
    <source>
        <dbReference type="Google" id="ProtNLM"/>
    </source>
</evidence>
<feature type="transmembrane region" description="Helical" evidence="1">
    <location>
        <begin position="203"/>
        <end position="224"/>
    </location>
</feature>
<dbReference type="Proteomes" id="UP001302477">
    <property type="component" value="Chromosome"/>
</dbReference>
<evidence type="ECO:0000313" key="2">
    <source>
        <dbReference type="EMBL" id="WOX06901.1"/>
    </source>
</evidence>
<sequence>MKPASLSRKVHKWLFLFVGIQALLWTLSGVYMVVMDLDFIHGDHLVQNLREPLPADRGQLTPTAELLERFQGVKSIRLKALQTVPHYVIHTDDGAHLIDARSGSKVSPIDGDRARALAEHYYAGSLPASSVVLIAENPPPEIGARALPLWRVNFDDRYGTSFYIDPNTGALATRRHNYWRAFDFFWMLHIMDYEERENIHNPLLLTVTIVSLTGVLAGLILLFYSFGRRNKTASTTAAAGGAL</sequence>
<evidence type="ECO:0000313" key="3">
    <source>
        <dbReference type="Proteomes" id="UP001302477"/>
    </source>
</evidence>
<evidence type="ECO:0000256" key="1">
    <source>
        <dbReference type="SAM" id="Phobius"/>
    </source>
</evidence>
<keyword evidence="1" id="KW-0472">Membrane</keyword>
<dbReference type="RefSeq" id="WP_318955336.1">
    <property type="nucleotide sequence ID" value="NZ_CP137555.1"/>
</dbReference>
<dbReference type="KEGG" id="mpaf:R5R33_07140"/>
<keyword evidence="3" id="KW-1185">Reference proteome</keyword>
<keyword evidence="1" id="KW-1133">Transmembrane helix</keyword>
<dbReference type="EMBL" id="CP137555">
    <property type="protein sequence ID" value="WOX06901.1"/>
    <property type="molecule type" value="Genomic_DNA"/>
</dbReference>